<evidence type="ECO:0000313" key="4">
    <source>
        <dbReference type="EMBL" id="MDR6271248.1"/>
    </source>
</evidence>
<comment type="caution">
    <text evidence="4">The sequence shown here is derived from an EMBL/GenBank/DDBJ whole genome shotgun (WGS) entry which is preliminary data.</text>
</comment>
<dbReference type="InterPro" id="IPR006683">
    <property type="entry name" value="Thioestr_dom"/>
</dbReference>
<evidence type="ECO:0000256" key="2">
    <source>
        <dbReference type="ARBA" id="ARBA00022801"/>
    </source>
</evidence>
<accession>A0ABU1JFN6</accession>
<keyword evidence="5" id="KW-1185">Reference proteome</keyword>
<name>A0ABU1JFN6_9MICC</name>
<dbReference type="InterPro" id="IPR029069">
    <property type="entry name" value="HotDog_dom_sf"/>
</dbReference>
<dbReference type="NCBIfam" id="TIGR00369">
    <property type="entry name" value="unchar_dom_1"/>
    <property type="match status" value="1"/>
</dbReference>
<protein>
    <submittedName>
        <fullName evidence="4">Uncharacterized protein (TIGR00369 family)</fullName>
    </submittedName>
</protein>
<dbReference type="RefSeq" id="WP_296361617.1">
    <property type="nucleotide sequence ID" value="NZ_BAAAHY010000006.1"/>
</dbReference>
<reference evidence="4 5" key="1">
    <citation type="submission" date="2023-07" db="EMBL/GenBank/DDBJ databases">
        <title>Sequencing the genomes of 1000 actinobacteria strains.</title>
        <authorList>
            <person name="Klenk H.-P."/>
        </authorList>
    </citation>
    <scope>NUCLEOTIDE SEQUENCE [LARGE SCALE GENOMIC DNA]</scope>
    <source>
        <strain evidence="4 5">DSM 14555</strain>
    </source>
</reference>
<sequence length="168" mass="18272">MTHRETDSDTANPYRQQLLKAGVPEAMHDMLRHHGVGDLVEKMEITFLELTRDRVVATMPVRGNTQVTGLLHGGAHVVLAETLGSFAAGIHAGLGSRQALGIEIGASHHRAATEGLVVGTCTPIHLGRTLTTHEIVMTDEQGRRLSTVRMTNMIKDTKLPQPDKRSSE</sequence>
<proteinExistence type="inferred from homology"/>
<organism evidence="4 5">
    <name type="scientific">Arthrobacter russicus</name>
    <dbReference type="NCBI Taxonomy" id="172040"/>
    <lineage>
        <taxon>Bacteria</taxon>
        <taxon>Bacillati</taxon>
        <taxon>Actinomycetota</taxon>
        <taxon>Actinomycetes</taxon>
        <taxon>Micrococcales</taxon>
        <taxon>Micrococcaceae</taxon>
        <taxon>Arthrobacter</taxon>
    </lineage>
</organism>
<comment type="similarity">
    <text evidence="1">Belongs to the thioesterase PaaI family.</text>
</comment>
<dbReference type="Pfam" id="PF03061">
    <property type="entry name" value="4HBT"/>
    <property type="match status" value="1"/>
</dbReference>
<evidence type="ECO:0000313" key="5">
    <source>
        <dbReference type="Proteomes" id="UP001185069"/>
    </source>
</evidence>
<dbReference type="SUPFAM" id="SSF54637">
    <property type="entry name" value="Thioesterase/thiol ester dehydrase-isomerase"/>
    <property type="match status" value="1"/>
</dbReference>
<gene>
    <name evidence="4" type="ORF">JOE69_003486</name>
</gene>
<dbReference type="Gene3D" id="3.10.129.10">
    <property type="entry name" value="Hotdog Thioesterase"/>
    <property type="match status" value="1"/>
</dbReference>
<dbReference type="Proteomes" id="UP001185069">
    <property type="component" value="Unassembled WGS sequence"/>
</dbReference>
<keyword evidence="2" id="KW-0378">Hydrolase</keyword>
<dbReference type="EMBL" id="JAVDQF010000001">
    <property type="protein sequence ID" value="MDR6271248.1"/>
    <property type="molecule type" value="Genomic_DNA"/>
</dbReference>
<dbReference type="PANTHER" id="PTHR43240:SF5">
    <property type="entry name" value="1,4-DIHYDROXY-2-NAPHTHOYL-COA THIOESTERASE 1"/>
    <property type="match status" value="1"/>
</dbReference>
<feature type="domain" description="Thioesterase" evidence="3">
    <location>
        <begin position="69"/>
        <end position="144"/>
    </location>
</feature>
<dbReference type="CDD" id="cd03443">
    <property type="entry name" value="PaaI_thioesterase"/>
    <property type="match status" value="1"/>
</dbReference>
<dbReference type="PANTHER" id="PTHR43240">
    <property type="entry name" value="1,4-DIHYDROXY-2-NAPHTHOYL-COA THIOESTERASE 1"/>
    <property type="match status" value="1"/>
</dbReference>
<evidence type="ECO:0000259" key="3">
    <source>
        <dbReference type="Pfam" id="PF03061"/>
    </source>
</evidence>
<evidence type="ECO:0000256" key="1">
    <source>
        <dbReference type="ARBA" id="ARBA00008324"/>
    </source>
</evidence>
<dbReference type="InterPro" id="IPR003736">
    <property type="entry name" value="PAAI_dom"/>
</dbReference>